<proteinExistence type="predicted"/>
<sequence>MRQIIGKISQAVQVVLLAPIKLPAKALNVLKYVAVGLGIIEQVMQDEGTEPKTEGKEGSDEAAE</sequence>
<keyword evidence="2" id="KW-1185">Reference proteome</keyword>
<accession>A0ABR7XTS5</accession>
<gene>
    <name evidence="1" type="ORF">H8B21_13365</name>
</gene>
<evidence type="ECO:0000313" key="2">
    <source>
        <dbReference type="Proteomes" id="UP000651112"/>
    </source>
</evidence>
<evidence type="ECO:0000313" key="1">
    <source>
        <dbReference type="EMBL" id="MBD1422560.1"/>
    </source>
</evidence>
<dbReference type="EMBL" id="JACNYL010000003">
    <property type="protein sequence ID" value="MBD1422560.1"/>
    <property type="molecule type" value="Genomic_DNA"/>
</dbReference>
<protein>
    <submittedName>
        <fullName evidence="1">Uncharacterized protein</fullName>
    </submittedName>
</protein>
<name>A0ABR7XTS5_9SPHI</name>
<comment type="caution">
    <text evidence="1">The sequence shown here is derived from an EMBL/GenBank/DDBJ whole genome shotgun (WGS) entry which is preliminary data.</text>
</comment>
<dbReference type="Proteomes" id="UP000651112">
    <property type="component" value="Unassembled WGS sequence"/>
</dbReference>
<reference evidence="1 2" key="1">
    <citation type="submission" date="2020-08" db="EMBL/GenBank/DDBJ databases">
        <title>Sphingobacterium sp. DN00404 isolated from aquaculture water.</title>
        <authorList>
            <person name="Zhang M."/>
        </authorList>
    </citation>
    <scope>NUCLEOTIDE SEQUENCE [LARGE SCALE GENOMIC DNA]</scope>
    <source>
        <strain evidence="1 2">KCTC 42746</strain>
    </source>
</reference>
<organism evidence="1 2">
    <name type="scientific">Sphingobacterium chuzhouense</name>
    <dbReference type="NCBI Taxonomy" id="1742264"/>
    <lineage>
        <taxon>Bacteria</taxon>
        <taxon>Pseudomonadati</taxon>
        <taxon>Bacteroidota</taxon>
        <taxon>Sphingobacteriia</taxon>
        <taxon>Sphingobacteriales</taxon>
        <taxon>Sphingobacteriaceae</taxon>
        <taxon>Sphingobacterium</taxon>
    </lineage>
</organism>
<dbReference type="RefSeq" id="WP_190314273.1">
    <property type="nucleotide sequence ID" value="NZ_JACNYL010000003.1"/>
</dbReference>